<keyword evidence="6 8" id="KW-0472">Membrane</keyword>
<keyword evidence="3 8" id="KW-0812">Transmembrane</keyword>
<reference evidence="9 10" key="1">
    <citation type="journal article" date="2016" name="Nat. Commun.">
        <title>Thousands of microbial genomes shed light on interconnected biogeochemical processes in an aquifer system.</title>
        <authorList>
            <person name="Anantharaman K."/>
            <person name="Brown C.T."/>
            <person name="Hug L.A."/>
            <person name="Sharon I."/>
            <person name="Castelle C.J."/>
            <person name="Probst A.J."/>
            <person name="Thomas B.C."/>
            <person name="Singh A."/>
            <person name="Wilkins M.J."/>
            <person name="Karaoz U."/>
            <person name="Brodie E.L."/>
            <person name="Williams K.H."/>
            <person name="Hubbard S.S."/>
            <person name="Banfield J.F."/>
        </authorList>
    </citation>
    <scope>NUCLEOTIDE SEQUENCE [LARGE SCALE GENOMIC DNA]</scope>
</reference>
<dbReference type="AlphaFoldDB" id="A0A1G2R2W9"/>
<dbReference type="NCBIfam" id="TIGR03462">
    <property type="entry name" value="CarR_dom_SF"/>
    <property type="match status" value="1"/>
</dbReference>
<comment type="pathway">
    <text evidence="2">Carotenoid biosynthesis.</text>
</comment>
<accession>A0A1G2R2W9</accession>
<feature type="transmembrane region" description="Helical" evidence="8">
    <location>
        <begin position="35"/>
        <end position="55"/>
    </location>
</feature>
<feature type="transmembrane region" description="Helical" evidence="8">
    <location>
        <begin position="7"/>
        <end position="29"/>
    </location>
</feature>
<keyword evidence="7" id="KW-0413">Isomerase</keyword>
<evidence type="ECO:0000256" key="6">
    <source>
        <dbReference type="ARBA" id="ARBA00023136"/>
    </source>
</evidence>
<sequence length="142" mass="16586">MKKGLSNFYCIISLTFVFGLPAVIQGYFVFDRISIPNLLTFVVGITVIGSIWDIWATKHGKRDPVWLWQFNFRYTLGLKLFDLPIEEYLFYVASSVYVIFVWEGIKFALETGNLFMYFLLPFLGIWSFLAVVIPYLIKVKEQ</sequence>
<dbReference type="InterPro" id="IPR017825">
    <property type="entry name" value="Lycopene_cyclase_dom"/>
</dbReference>
<dbReference type="GO" id="GO:0016872">
    <property type="term" value="F:intramolecular lyase activity"/>
    <property type="evidence" value="ECO:0007669"/>
    <property type="project" value="InterPro"/>
</dbReference>
<evidence type="ECO:0000256" key="7">
    <source>
        <dbReference type="ARBA" id="ARBA00023235"/>
    </source>
</evidence>
<protein>
    <recommendedName>
        <fullName evidence="11">Lycopene cyclase domain-containing protein</fullName>
    </recommendedName>
</protein>
<dbReference type="GO" id="GO:0016020">
    <property type="term" value="C:membrane"/>
    <property type="evidence" value="ECO:0007669"/>
    <property type="project" value="UniProtKB-SubCell"/>
</dbReference>
<feature type="transmembrane region" description="Helical" evidence="8">
    <location>
        <begin position="88"/>
        <end position="109"/>
    </location>
</feature>
<evidence type="ECO:0000256" key="4">
    <source>
        <dbReference type="ARBA" id="ARBA00022746"/>
    </source>
</evidence>
<evidence type="ECO:0000256" key="2">
    <source>
        <dbReference type="ARBA" id="ARBA00004829"/>
    </source>
</evidence>
<dbReference type="EMBL" id="MHTV01000016">
    <property type="protein sequence ID" value="OHA67133.1"/>
    <property type="molecule type" value="Genomic_DNA"/>
</dbReference>
<dbReference type="GO" id="GO:0016117">
    <property type="term" value="P:carotenoid biosynthetic process"/>
    <property type="evidence" value="ECO:0007669"/>
    <property type="project" value="UniProtKB-KW"/>
</dbReference>
<comment type="subcellular location">
    <subcellularLocation>
        <location evidence="1">Membrane</location>
        <topology evidence="1">Multi-pass membrane protein</topology>
    </subcellularLocation>
</comment>
<evidence type="ECO:0000256" key="5">
    <source>
        <dbReference type="ARBA" id="ARBA00022989"/>
    </source>
</evidence>
<keyword evidence="4" id="KW-0125">Carotenoid biosynthesis</keyword>
<evidence type="ECO:0000256" key="8">
    <source>
        <dbReference type="SAM" id="Phobius"/>
    </source>
</evidence>
<comment type="caution">
    <text evidence="9">The sequence shown here is derived from an EMBL/GenBank/DDBJ whole genome shotgun (WGS) entry which is preliminary data.</text>
</comment>
<keyword evidence="5 8" id="KW-1133">Transmembrane helix</keyword>
<evidence type="ECO:0000256" key="1">
    <source>
        <dbReference type="ARBA" id="ARBA00004141"/>
    </source>
</evidence>
<evidence type="ECO:0008006" key="11">
    <source>
        <dbReference type="Google" id="ProtNLM"/>
    </source>
</evidence>
<proteinExistence type="predicted"/>
<organism evidence="9 10">
    <name type="scientific">Candidatus Wildermuthbacteria bacterium RIFCSPHIGHO2_02_FULL_45_25</name>
    <dbReference type="NCBI Taxonomy" id="1802450"/>
    <lineage>
        <taxon>Bacteria</taxon>
        <taxon>Candidatus Wildermuthiibacteriota</taxon>
    </lineage>
</organism>
<dbReference type="GO" id="GO:0045436">
    <property type="term" value="F:lycopene beta cyclase activity"/>
    <property type="evidence" value="ECO:0007669"/>
    <property type="project" value="UniProtKB-ARBA"/>
</dbReference>
<evidence type="ECO:0000256" key="3">
    <source>
        <dbReference type="ARBA" id="ARBA00022692"/>
    </source>
</evidence>
<evidence type="ECO:0000313" key="10">
    <source>
        <dbReference type="Proteomes" id="UP000178092"/>
    </source>
</evidence>
<feature type="transmembrane region" description="Helical" evidence="8">
    <location>
        <begin position="115"/>
        <end position="137"/>
    </location>
</feature>
<evidence type="ECO:0000313" key="9">
    <source>
        <dbReference type="EMBL" id="OHA67133.1"/>
    </source>
</evidence>
<name>A0A1G2R2W9_9BACT</name>
<gene>
    <name evidence="9" type="ORF">A3C04_02505</name>
</gene>
<dbReference type="Proteomes" id="UP000178092">
    <property type="component" value="Unassembled WGS sequence"/>
</dbReference>